<comment type="caution">
    <text evidence="2">The sequence shown here is derived from an EMBL/GenBank/DDBJ whole genome shotgun (WGS) entry which is preliminary data.</text>
</comment>
<sequence length="100" mass="11728">MQQQKVCVLTCLCIRTSKRYHKRDESDQTREPSHTKQSAKCNSENSVCLQNYSKGEGSLRPQMFHCHQVSVNWLHLYQMFLKDLVLTGQSEECLRKHSNQ</sequence>
<name>A0ABV0XL12_9TELE</name>
<evidence type="ECO:0000313" key="3">
    <source>
        <dbReference type="Proteomes" id="UP001469553"/>
    </source>
</evidence>
<proteinExistence type="predicted"/>
<evidence type="ECO:0000256" key="1">
    <source>
        <dbReference type="SAM" id="MobiDB-lite"/>
    </source>
</evidence>
<dbReference type="Proteomes" id="UP001469553">
    <property type="component" value="Unassembled WGS sequence"/>
</dbReference>
<organism evidence="2 3">
    <name type="scientific">Ameca splendens</name>
    <dbReference type="NCBI Taxonomy" id="208324"/>
    <lineage>
        <taxon>Eukaryota</taxon>
        <taxon>Metazoa</taxon>
        <taxon>Chordata</taxon>
        <taxon>Craniata</taxon>
        <taxon>Vertebrata</taxon>
        <taxon>Euteleostomi</taxon>
        <taxon>Actinopterygii</taxon>
        <taxon>Neopterygii</taxon>
        <taxon>Teleostei</taxon>
        <taxon>Neoteleostei</taxon>
        <taxon>Acanthomorphata</taxon>
        <taxon>Ovalentaria</taxon>
        <taxon>Atherinomorphae</taxon>
        <taxon>Cyprinodontiformes</taxon>
        <taxon>Goodeidae</taxon>
        <taxon>Ameca</taxon>
    </lineage>
</organism>
<accession>A0ABV0XL12</accession>
<feature type="compositionally biased region" description="Basic and acidic residues" evidence="1">
    <location>
        <begin position="22"/>
        <end position="34"/>
    </location>
</feature>
<keyword evidence="3" id="KW-1185">Reference proteome</keyword>
<feature type="region of interest" description="Disordered" evidence="1">
    <location>
        <begin position="20"/>
        <end position="40"/>
    </location>
</feature>
<reference evidence="2 3" key="1">
    <citation type="submission" date="2021-06" db="EMBL/GenBank/DDBJ databases">
        <authorList>
            <person name="Palmer J.M."/>
        </authorList>
    </citation>
    <scope>NUCLEOTIDE SEQUENCE [LARGE SCALE GENOMIC DNA]</scope>
    <source>
        <strain evidence="2 3">AS_MEX2019</strain>
        <tissue evidence="2">Muscle</tissue>
    </source>
</reference>
<protein>
    <submittedName>
        <fullName evidence="2">Uncharacterized protein</fullName>
    </submittedName>
</protein>
<dbReference type="EMBL" id="JAHRIP010006505">
    <property type="protein sequence ID" value="MEQ2282160.1"/>
    <property type="molecule type" value="Genomic_DNA"/>
</dbReference>
<evidence type="ECO:0000313" key="2">
    <source>
        <dbReference type="EMBL" id="MEQ2282160.1"/>
    </source>
</evidence>
<gene>
    <name evidence="2" type="ORF">AMECASPLE_037687</name>
</gene>